<keyword evidence="3" id="KW-1185">Reference proteome</keyword>
<dbReference type="STRING" id="92487.SAMN02745130_01975"/>
<accession>A0A1T4WPT2</accession>
<dbReference type="OrthoDB" id="4146344at2"/>
<dbReference type="InterPro" id="IPR044922">
    <property type="entry name" value="DUF2063_N_sf"/>
</dbReference>
<dbReference type="Gene3D" id="1.10.150.690">
    <property type="entry name" value="DUF2063"/>
    <property type="match status" value="1"/>
</dbReference>
<dbReference type="RefSeq" id="WP_078922444.1">
    <property type="nucleotide sequence ID" value="NZ_FUYB01000008.1"/>
</dbReference>
<evidence type="ECO:0000259" key="1">
    <source>
        <dbReference type="Pfam" id="PF09836"/>
    </source>
</evidence>
<feature type="domain" description="Putative DNA-binding" evidence="1">
    <location>
        <begin position="5"/>
        <end position="99"/>
    </location>
</feature>
<evidence type="ECO:0000313" key="3">
    <source>
        <dbReference type="Proteomes" id="UP000190460"/>
    </source>
</evidence>
<dbReference type="Proteomes" id="UP000190460">
    <property type="component" value="Unassembled WGS sequence"/>
</dbReference>
<evidence type="ECO:0000313" key="2">
    <source>
        <dbReference type="EMBL" id="SKA79353.1"/>
    </source>
</evidence>
<sequence>MPLLELQQRLISAIFQRDQLAAAANLVKTQGRLNSEQRVGIYRNSAHGILLDYLESLYPVSLELVGTEFFGRAAHNFIDQAPPTSPFLAEYGVGFAEHLAQLPALQELMWIVEVTQLEWARHAAWHTVNQASSDFTQLETLSAQEQAELRFQLPHSAQLLSSTAPIHSIWLAHQTEPYADKLSFEEIDLQTAEQVLIFREHRHLHQISLNHDDAAFLKAVQNQATMNELAEQFAEQLPWLFSIALQNAWLTGFTTTQPV</sequence>
<dbReference type="InterPro" id="IPR018640">
    <property type="entry name" value="DUF2063"/>
</dbReference>
<dbReference type="EMBL" id="FUYB01000008">
    <property type="protein sequence ID" value="SKA79353.1"/>
    <property type="molecule type" value="Genomic_DNA"/>
</dbReference>
<reference evidence="2 3" key="1">
    <citation type="submission" date="2017-02" db="EMBL/GenBank/DDBJ databases">
        <authorList>
            <person name="Peterson S.W."/>
        </authorList>
    </citation>
    <scope>NUCLEOTIDE SEQUENCE [LARGE SCALE GENOMIC DNA]</scope>
    <source>
        <strain evidence="2 3">ATCC 49788</strain>
    </source>
</reference>
<proteinExistence type="predicted"/>
<dbReference type="AlphaFoldDB" id="A0A1T4WPT2"/>
<gene>
    <name evidence="2" type="ORF">SAMN02745130_01975</name>
</gene>
<protein>
    <recommendedName>
        <fullName evidence="1">Putative DNA-binding domain-containing protein</fullName>
    </recommendedName>
</protein>
<dbReference type="Pfam" id="PF09836">
    <property type="entry name" value="DUF2063"/>
    <property type="match status" value="1"/>
</dbReference>
<name>A0A1T4WPT2_9GAMM</name>
<organism evidence="2 3">
    <name type="scientific">Thiothrix eikelboomii</name>
    <dbReference type="NCBI Taxonomy" id="92487"/>
    <lineage>
        <taxon>Bacteria</taxon>
        <taxon>Pseudomonadati</taxon>
        <taxon>Pseudomonadota</taxon>
        <taxon>Gammaproteobacteria</taxon>
        <taxon>Thiotrichales</taxon>
        <taxon>Thiotrichaceae</taxon>
        <taxon>Thiothrix</taxon>
    </lineage>
</organism>